<evidence type="ECO:0000256" key="3">
    <source>
        <dbReference type="ARBA" id="ARBA00023235"/>
    </source>
</evidence>
<reference evidence="6" key="1">
    <citation type="submission" date="2018-07" db="EMBL/GenBank/DDBJ databases">
        <title>Genome assembly of strain Ka43.</title>
        <authorList>
            <person name="Kukolya J."/>
            <person name="Nagy I."/>
            <person name="Horvath B."/>
            <person name="Toth A."/>
        </authorList>
    </citation>
    <scope>NUCLEOTIDE SEQUENCE</scope>
    <source>
        <strain evidence="6">KB43</strain>
    </source>
</reference>
<dbReference type="PANTHER" id="PTHR11122:SF13">
    <property type="entry name" value="GLUCOSE-6-PHOSPHATE 1-EPIMERASE"/>
    <property type="match status" value="1"/>
</dbReference>
<feature type="active site" evidence="5">
    <location>
        <position position="177"/>
    </location>
</feature>
<dbReference type="AlphaFoldDB" id="A0A928V5R3"/>
<name>A0A928V5R3_9GAMM</name>
<comment type="similarity">
    <text evidence="2 4">Belongs to the glucose-6-phosphate 1-epimerase family.</text>
</comment>
<dbReference type="InterPro" id="IPR025532">
    <property type="entry name" value="G6P_1-epimerase"/>
</dbReference>
<dbReference type="CDD" id="cd09020">
    <property type="entry name" value="D-hex-6-P-epi_like"/>
    <property type="match status" value="1"/>
</dbReference>
<evidence type="ECO:0000256" key="2">
    <source>
        <dbReference type="ARBA" id="ARBA00005866"/>
    </source>
</evidence>
<dbReference type="EC" id="5.1.3.15" evidence="4"/>
<dbReference type="Pfam" id="PF01263">
    <property type="entry name" value="Aldose_epim"/>
    <property type="match status" value="1"/>
</dbReference>
<organism evidence="6 7">
    <name type="scientific">Cellvibrio polysaccharolyticus</name>
    <dbReference type="NCBI Taxonomy" id="2082724"/>
    <lineage>
        <taxon>Bacteria</taxon>
        <taxon>Pseudomonadati</taxon>
        <taxon>Pseudomonadota</taxon>
        <taxon>Gammaproteobacteria</taxon>
        <taxon>Cellvibrionales</taxon>
        <taxon>Cellvibrionaceae</taxon>
        <taxon>Cellvibrio</taxon>
    </lineage>
</organism>
<dbReference type="InterPro" id="IPR011013">
    <property type="entry name" value="Gal_mutarotase_sf_dom"/>
</dbReference>
<evidence type="ECO:0000256" key="5">
    <source>
        <dbReference type="PIRSR" id="PIRSR016020-1"/>
    </source>
</evidence>
<proteinExistence type="inferred from homology"/>
<dbReference type="GO" id="GO:0005975">
    <property type="term" value="P:carbohydrate metabolic process"/>
    <property type="evidence" value="ECO:0007669"/>
    <property type="project" value="InterPro"/>
</dbReference>
<dbReference type="SUPFAM" id="SSF74650">
    <property type="entry name" value="Galactose mutarotase-like"/>
    <property type="match status" value="1"/>
</dbReference>
<dbReference type="Gene3D" id="2.70.98.10">
    <property type="match status" value="1"/>
</dbReference>
<dbReference type="InterPro" id="IPR008183">
    <property type="entry name" value="Aldose_1/G6P_1-epimerase"/>
</dbReference>
<evidence type="ECO:0000313" key="7">
    <source>
        <dbReference type="Proteomes" id="UP000652567"/>
    </source>
</evidence>
<dbReference type="PIRSF" id="PIRSF016020">
    <property type="entry name" value="PHexose_mutarotase"/>
    <property type="match status" value="1"/>
</dbReference>
<dbReference type="GO" id="GO:0030246">
    <property type="term" value="F:carbohydrate binding"/>
    <property type="evidence" value="ECO:0007669"/>
    <property type="project" value="UniProtKB-UniRule"/>
</dbReference>
<sequence length="304" mass="32920">MSVLSSATLALIEQSPFLQLVSSRDRYPAAPGEGLPLLEVKTSAFEAVIAFQGAHLLSFVPTRGEDLLWLSPNCNFSEGAALRGGVPVCLPWFGPHETDSQAAKHGFARNNVWQLTSASTSTDNTVELLFSFASQNHPLFPQAFSASLRFSLGASAKLELTVNNDSENDFTTSWALHSYHPVSNLAAVEIPVLAGKTYLDNLEKHASKQQHGPLQFHGEVDRVFPAVSESLVIENSQPRIRIDHHNAPSVVTWNPGAANAANIADIGAGQEQHYICMERGAVLTEKWTVPAGKSVSGWLEITKL</sequence>
<keyword evidence="3 4" id="KW-0413">Isomerase</keyword>
<feature type="active site" evidence="5">
    <location>
        <position position="278"/>
    </location>
</feature>
<protein>
    <recommendedName>
        <fullName evidence="4">Putative glucose-6-phosphate 1-epimerase</fullName>
        <ecNumber evidence="4">5.1.3.15</ecNumber>
    </recommendedName>
</protein>
<dbReference type="Proteomes" id="UP000652567">
    <property type="component" value="Unassembled WGS sequence"/>
</dbReference>
<evidence type="ECO:0000256" key="1">
    <source>
        <dbReference type="ARBA" id="ARBA00001096"/>
    </source>
</evidence>
<dbReference type="GO" id="GO:0047938">
    <property type="term" value="F:glucose-6-phosphate 1-epimerase activity"/>
    <property type="evidence" value="ECO:0007669"/>
    <property type="project" value="UniProtKB-UniRule"/>
</dbReference>
<dbReference type="PANTHER" id="PTHR11122">
    <property type="entry name" value="APOSPORY-ASSOCIATED PROTEIN C-RELATED"/>
    <property type="match status" value="1"/>
</dbReference>
<comment type="catalytic activity">
    <reaction evidence="1">
        <text>alpha-D-glucose 6-phosphate = beta-D-glucose 6-phosphate</text>
        <dbReference type="Rhea" id="RHEA:16249"/>
        <dbReference type="ChEBI" id="CHEBI:58225"/>
        <dbReference type="ChEBI" id="CHEBI:58247"/>
        <dbReference type="EC" id="5.1.3.15"/>
    </reaction>
</comment>
<evidence type="ECO:0000313" key="6">
    <source>
        <dbReference type="EMBL" id="MBE8717695.1"/>
    </source>
</evidence>
<dbReference type="InterPro" id="IPR014718">
    <property type="entry name" value="GH-type_carb-bd"/>
</dbReference>
<gene>
    <name evidence="6" type="ORF">C4F51_10925</name>
</gene>
<dbReference type="RefSeq" id="WP_193909686.1">
    <property type="nucleotide sequence ID" value="NZ_PRDL01000001.1"/>
</dbReference>
<dbReference type="EMBL" id="PRDL01000001">
    <property type="protein sequence ID" value="MBE8717695.1"/>
    <property type="molecule type" value="Genomic_DNA"/>
</dbReference>
<comment type="caution">
    <text evidence="6">The sequence shown here is derived from an EMBL/GenBank/DDBJ whole genome shotgun (WGS) entry which is preliminary data.</text>
</comment>
<evidence type="ECO:0000256" key="4">
    <source>
        <dbReference type="PIRNR" id="PIRNR016020"/>
    </source>
</evidence>
<keyword evidence="7" id="KW-1185">Reference proteome</keyword>
<accession>A0A928V5R3</accession>